<dbReference type="AlphaFoldDB" id="A0A4Q0P4F0"/>
<keyword evidence="2" id="KW-1185">Reference proteome</keyword>
<sequence length="87" mass="9847">MTIINLYTMKNLGLLSILLVATLTFTSCREKTEKEKLVEEMKEDGAVIEETVDDDGDYKLKMESDTKEVKIKEDADGDSKIKVDNDN</sequence>
<proteinExistence type="predicted"/>
<evidence type="ECO:0000313" key="1">
    <source>
        <dbReference type="EMBL" id="RXG21447.1"/>
    </source>
</evidence>
<protein>
    <submittedName>
        <fullName evidence="1">Uncharacterized protein</fullName>
    </submittedName>
</protein>
<comment type="caution">
    <text evidence="1">The sequence shown here is derived from an EMBL/GenBank/DDBJ whole genome shotgun (WGS) entry which is preliminary data.</text>
</comment>
<dbReference type="EMBL" id="QOVM01000005">
    <property type="protein sequence ID" value="RXG21447.1"/>
    <property type="molecule type" value="Genomic_DNA"/>
</dbReference>
<reference evidence="1 2" key="1">
    <citation type="submission" date="2018-07" db="EMBL/GenBank/DDBJ databases">
        <title>Leeuwenhoekiella genomics.</title>
        <authorList>
            <person name="Tahon G."/>
            <person name="Willems A."/>
        </authorList>
    </citation>
    <scope>NUCLEOTIDE SEQUENCE [LARGE SCALE GENOMIC DNA]</scope>
    <source>
        <strain evidence="1 2">LMG 22550</strain>
    </source>
</reference>
<dbReference type="Proteomes" id="UP000289238">
    <property type="component" value="Unassembled WGS sequence"/>
</dbReference>
<accession>A0A4Q0P4F0</accession>
<gene>
    <name evidence="1" type="ORF">DSM00_2294</name>
</gene>
<name>A0A4Q0P4F0_9FLAO</name>
<evidence type="ECO:0000313" key="2">
    <source>
        <dbReference type="Proteomes" id="UP000289238"/>
    </source>
</evidence>
<organism evidence="1 2">
    <name type="scientific">Leeuwenhoekiella aequorea</name>
    <dbReference type="NCBI Taxonomy" id="283736"/>
    <lineage>
        <taxon>Bacteria</taxon>
        <taxon>Pseudomonadati</taxon>
        <taxon>Bacteroidota</taxon>
        <taxon>Flavobacteriia</taxon>
        <taxon>Flavobacteriales</taxon>
        <taxon>Flavobacteriaceae</taxon>
        <taxon>Leeuwenhoekiella</taxon>
    </lineage>
</organism>